<dbReference type="OrthoDB" id="9775607at2"/>
<dbReference type="SUPFAM" id="SSF51338">
    <property type="entry name" value="Composite domain of metallo-dependent hydrolases"/>
    <property type="match status" value="1"/>
</dbReference>
<dbReference type="InterPro" id="IPR006680">
    <property type="entry name" value="Amidohydro-rel"/>
</dbReference>
<dbReference type="Gene3D" id="3.20.20.140">
    <property type="entry name" value="Metal-dependent hydrolases"/>
    <property type="match status" value="1"/>
</dbReference>
<dbReference type="HAMAP" id="MF_01518">
    <property type="entry name" value="Adenine_deamin"/>
    <property type="match status" value="1"/>
</dbReference>
<dbReference type="InterPro" id="IPR006679">
    <property type="entry name" value="Adenine_deam"/>
</dbReference>
<evidence type="ECO:0000313" key="9">
    <source>
        <dbReference type="EMBL" id="EEG75355.1"/>
    </source>
</evidence>
<feature type="domain" description="Amidohydrolase-related" evidence="7">
    <location>
        <begin position="66"/>
        <end position="347"/>
    </location>
</feature>
<feature type="domain" description="Adenine deaminase C-terminal" evidence="8">
    <location>
        <begin position="396"/>
        <end position="562"/>
    </location>
</feature>
<comment type="cofactor">
    <cofactor evidence="6">
        <name>Mn(2+)</name>
        <dbReference type="ChEBI" id="CHEBI:29035"/>
    </cofactor>
</comment>
<keyword evidence="3 6" id="KW-0378">Hydrolase</keyword>
<sequence length="565" mass="61685">MELKEYRRCADVARHHEKAELVLKNANVVNVFTGEILSADVAVSDGKIAGIGTYEGEKEEDLGGKYLCPGFIDSHLHLESTLVTPAELIVQAAKCGTTTFIVDPHESANVAGEAGIGYILEQTEDVPANVYVMMPSCVPATAVDDNGCEFTADRMRPYLGHPRVLGLGEVMDYVSVVGGDARMHEKLGLFEGRTLDGHAPGLSDDDIQAYAMAGIGTDHECIDFEYALKERRCGMTILIREGSAARNLDAIVKGIVERGTGTEGFCFCTDDKHIEDIQRDGHINYNVRKAASLGIPVIHAIQMATINAARCYGLRHLGAIAPGYQADMIVFDDLEKMNVLDVYHRGVKVARNGSGGVRACPEELKHTVRLEHFSRESLRLLKPDGPYHVIQMQEGQIVTKDIVCEIPGKKEFTADREYNKIAVVERHKGTGKTGVAVVSGFNLSGGAVASSVSHDSHNIIVIGDNDADMELAVNELIRTQGGYTVVENGKVYETLALPIMGLMSDAGYENVDKLLKKMIRKAHEMGVPETMEPFITLSFMALPVIPELRITPRGLFNVKEFKLCE</sequence>
<evidence type="ECO:0000256" key="4">
    <source>
        <dbReference type="ARBA" id="ARBA00023211"/>
    </source>
</evidence>
<dbReference type="InterPro" id="IPR032466">
    <property type="entry name" value="Metal_Hydrolase"/>
</dbReference>
<evidence type="ECO:0000313" key="10">
    <source>
        <dbReference type="Proteomes" id="UP000004893"/>
    </source>
</evidence>
<keyword evidence="4 6" id="KW-0464">Manganese</keyword>
<keyword evidence="10" id="KW-1185">Reference proteome</keyword>
<reference evidence="9" key="2">
    <citation type="submission" date="2013-06" db="EMBL/GenBank/DDBJ databases">
        <title>Draft genome sequence of Clostridium hylemonae (DSM 15053).</title>
        <authorList>
            <person name="Sudarsanam P."/>
            <person name="Ley R."/>
            <person name="Guruge J."/>
            <person name="Turnbaugh P.J."/>
            <person name="Mahowald M."/>
            <person name="Liep D."/>
            <person name="Gordon J."/>
        </authorList>
    </citation>
    <scope>NUCLEOTIDE SEQUENCE</scope>
    <source>
        <strain evidence="9">DSM 15053</strain>
    </source>
</reference>
<dbReference type="HOGENOM" id="CLU_027935_0_0_9"/>
<evidence type="ECO:0000256" key="1">
    <source>
        <dbReference type="ARBA" id="ARBA00006773"/>
    </source>
</evidence>
<dbReference type="Proteomes" id="UP000004893">
    <property type="component" value="Unassembled WGS sequence"/>
</dbReference>
<dbReference type="Gene3D" id="2.30.40.10">
    <property type="entry name" value="Urease, subunit C, domain 1"/>
    <property type="match status" value="1"/>
</dbReference>
<evidence type="ECO:0000256" key="3">
    <source>
        <dbReference type="ARBA" id="ARBA00022801"/>
    </source>
</evidence>
<dbReference type="Pfam" id="PF13382">
    <property type="entry name" value="Adenine_deam_C"/>
    <property type="match status" value="1"/>
</dbReference>
<dbReference type="EMBL" id="ABYI02000012">
    <property type="protein sequence ID" value="EEG75355.1"/>
    <property type="molecule type" value="Genomic_DNA"/>
</dbReference>
<dbReference type="InterPro" id="IPR026912">
    <property type="entry name" value="Adenine_deam_C"/>
</dbReference>
<evidence type="ECO:0000259" key="7">
    <source>
        <dbReference type="Pfam" id="PF01979"/>
    </source>
</evidence>
<dbReference type="CDD" id="cd01295">
    <property type="entry name" value="AdeC"/>
    <property type="match status" value="1"/>
</dbReference>
<evidence type="ECO:0000256" key="2">
    <source>
        <dbReference type="ARBA" id="ARBA00012782"/>
    </source>
</evidence>
<dbReference type="AlphaFoldDB" id="C0BXP8"/>
<comment type="similarity">
    <text evidence="1 6">Belongs to the metallo-dependent hydrolases superfamily. Adenine deaminase family.</text>
</comment>
<dbReference type="InterPro" id="IPR011059">
    <property type="entry name" value="Metal-dep_hydrolase_composite"/>
</dbReference>
<evidence type="ECO:0000256" key="6">
    <source>
        <dbReference type="HAMAP-Rule" id="MF_01518"/>
    </source>
</evidence>
<reference evidence="9" key="1">
    <citation type="submission" date="2009-02" db="EMBL/GenBank/DDBJ databases">
        <authorList>
            <person name="Fulton L."/>
            <person name="Clifton S."/>
            <person name="Fulton B."/>
            <person name="Xu J."/>
            <person name="Minx P."/>
            <person name="Pepin K.H."/>
            <person name="Johnson M."/>
            <person name="Bhonagiri V."/>
            <person name="Nash W.E."/>
            <person name="Mardis E.R."/>
            <person name="Wilson R.K."/>
        </authorList>
    </citation>
    <scope>NUCLEOTIDE SEQUENCE [LARGE SCALE GENOMIC DNA]</scope>
    <source>
        <strain evidence="9">DSM 15053</strain>
    </source>
</reference>
<dbReference type="eggNOG" id="COG1001">
    <property type="taxonomic scope" value="Bacteria"/>
</dbReference>
<comment type="catalytic activity">
    <reaction evidence="5 6">
        <text>adenine + H2O + H(+) = hypoxanthine + NH4(+)</text>
        <dbReference type="Rhea" id="RHEA:23688"/>
        <dbReference type="ChEBI" id="CHEBI:15377"/>
        <dbReference type="ChEBI" id="CHEBI:15378"/>
        <dbReference type="ChEBI" id="CHEBI:16708"/>
        <dbReference type="ChEBI" id="CHEBI:17368"/>
        <dbReference type="ChEBI" id="CHEBI:28938"/>
        <dbReference type="EC" id="3.5.4.2"/>
    </reaction>
</comment>
<name>C0BXP8_9FIRM</name>
<evidence type="ECO:0000256" key="5">
    <source>
        <dbReference type="ARBA" id="ARBA00047720"/>
    </source>
</evidence>
<dbReference type="NCBIfam" id="TIGR01178">
    <property type="entry name" value="ade"/>
    <property type="match status" value="1"/>
</dbReference>
<dbReference type="GO" id="GO:0000034">
    <property type="term" value="F:adenine deaminase activity"/>
    <property type="evidence" value="ECO:0007669"/>
    <property type="project" value="UniProtKB-UniRule"/>
</dbReference>
<gene>
    <name evidence="6 9" type="primary">ade</name>
    <name evidence="9" type="ORF">CLOHYLEM_04585</name>
</gene>
<dbReference type="STRING" id="553973.CLOHYLEM_04585"/>
<dbReference type="PANTHER" id="PTHR11113">
    <property type="entry name" value="N-ACETYLGLUCOSAMINE-6-PHOSPHATE DEACETYLASE"/>
    <property type="match status" value="1"/>
</dbReference>
<dbReference type="GO" id="GO:0006146">
    <property type="term" value="P:adenine catabolic process"/>
    <property type="evidence" value="ECO:0007669"/>
    <property type="project" value="InterPro"/>
</dbReference>
<dbReference type="RefSeq" id="WP_006441918.1">
    <property type="nucleotide sequence ID" value="NZ_CP036524.1"/>
</dbReference>
<evidence type="ECO:0000259" key="8">
    <source>
        <dbReference type="Pfam" id="PF13382"/>
    </source>
</evidence>
<dbReference type="PANTHER" id="PTHR11113:SF2">
    <property type="entry name" value="ADENINE DEAMINASE"/>
    <property type="match status" value="1"/>
</dbReference>
<protein>
    <recommendedName>
        <fullName evidence="2 6">Adenine deaminase</fullName>
        <shortName evidence="6">Adenase</shortName>
        <shortName evidence="6">Adenine aminase</shortName>
        <ecNumber evidence="2 6">3.5.4.2</ecNumber>
    </recommendedName>
</protein>
<accession>C0BXP8</accession>
<organism evidence="9 10">
    <name type="scientific">[Clostridium] hylemonae DSM 15053</name>
    <dbReference type="NCBI Taxonomy" id="553973"/>
    <lineage>
        <taxon>Bacteria</taxon>
        <taxon>Bacillati</taxon>
        <taxon>Bacillota</taxon>
        <taxon>Clostridia</taxon>
        <taxon>Lachnospirales</taxon>
        <taxon>Lachnospiraceae</taxon>
    </lineage>
</organism>
<proteinExistence type="inferred from homology"/>
<dbReference type="Pfam" id="PF01979">
    <property type="entry name" value="Amidohydro_1"/>
    <property type="match status" value="1"/>
</dbReference>
<dbReference type="EC" id="3.5.4.2" evidence="2 6"/>
<dbReference type="SUPFAM" id="SSF51556">
    <property type="entry name" value="Metallo-dependent hydrolases"/>
    <property type="match status" value="1"/>
</dbReference>
<comment type="caution">
    <text evidence="9">The sequence shown here is derived from an EMBL/GenBank/DDBJ whole genome shotgun (WGS) entry which is preliminary data.</text>
</comment>